<dbReference type="AlphaFoldDB" id="A0A0F8WNW9"/>
<accession>A0A0F8WNW9</accession>
<feature type="non-terminal residue" evidence="1">
    <location>
        <position position="198"/>
    </location>
</feature>
<evidence type="ECO:0000313" key="1">
    <source>
        <dbReference type="EMBL" id="KKK58577.1"/>
    </source>
</evidence>
<comment type="caution">
    <text evidence="1">The sequence shown here is derived from an EMBL/GenBank/DDBJ whole genome shotgun (WGS) entry which is preliminary data.</text>
</comment>
<proteinExistence type="predicted"/>
<sequence>MRKLTLIFSILLFTLNVFSQRVLGRYPIHHSRAVSGWIGLDLWYEMNDASGNIVESVIGDDAVNTGATYGATGKVGDALDFEESEDDYITMGTGFNYGSADFSITCWVNLESTGDQSVCGGLLNSFFFNIRSTGALSAGKTNVLECTPTSTVNVSTGTLTFIGVSYNQSTDEFRFRAGSNYETESFTYTFEAATRAIG</sequence>
<name>A0A0F8WNW9_9ZZZZ</name>
<dbReference type="Gene3D" id="2.60.120.200">
    <property type="match status" value="1"/>
</dbReference>
<dbReference type="SUPFAM" id="SSF49899">
    <property type="entry name" value="Concanavalin A-like lectins/glucanases"/>
    <property type="match status" value="1"/>
</dbReference>
<reference evidence="1" key="1">
    <citation type="journal article" date="2015" name="Nature">
        <title>Complex archaea that bridge the gap between prokaryotes and eukaryotes.</title>
        <authorList>
            <person name="Spang A."/>
            <person name="Saw J.H."/>
            <person name="Jorgensen S.L."/>
            <person name="Zaremba-Niedzwiedzka K."/>
            <person name="Martijn J."/>
            <person name="Lind A.E."/>
            <person name="van Eijk R."/>
            <person name="Schleper C."/>
            <person name="Guy L."/>
            <person name="Ettema T.J."/>
        </authorList>
    </citation>
    <scope>NUCLEOTIDE SEQUENCE</scope>
</reference>
<gene>
    <name evidence="1" type="ORF">LCGC14_3043040</name>
</gene>
<dbReference type="EMBL" id="LAZR01063909">
    <property type="protein sequence ID" value="KKK58577.1"/>
    <property type="molecule type" value="Genomic_DNA"/>
</dbReference>
<protein>
    <submittedName>
        <fullName evidence="1">Uncharacterized protein</fullName>
    </submittedName>
</protein>
<organism evidence="1">
    <name type="scientific">marine sediment metagenome</name>
    <dbReference type="NCBI Taxonomy" id="412755"/>
    <lineage>
        <taxon>unclassified sequences</taxon>
        <taxon>metagenomes</taxon>
        <taxon>ecological metagenomes</taxon>
    </lineage>
</organism>
<dbReference type="InterPro" id="IPR013320">
    <property type="entry name" value="ConA-like_dom_sf"/>
</dbReference>